<proteinExistence type="predicted"/>
<evidence type="ECO:0000313" key="1">
    <source>
        <dbReference type="EMBL" id="QYN80108.1"/>
    </source>
</evidence>
<reference evidence="1" key="1">
    <citation type="journal article" date="2021" name="Viruses">
        <title>Novel Viruses That Lyse Plant and Human Strains of Kosakonia cowanii.</title>
        <authorList>
            <person name="Petrzik K."/>
            <person name="Brazdova S."/>
            <person name="Krawczyk K."/>
        </authorList>
    </citation>
    <scope>NUCLEOTIDE SEQUENCE</scope>
</reference>
<accession>A0AAE8BFI6</accession>
<protein>
    <submittedName>
        <fullName evidence="1">Lytic transglycosylase</fullName>
    </submittedName>
</protein>
<evidence type="ECO:0000313" key="2">
    <source>
        <dbReference type="Proteomes" id="UP000828443"/>
    </source>
</evidence>
<dbReference type="RefSeq" id="YP_010676920.1">
    <property type="nucleotide sequence ID" value="NC_071015.1"/>
</dbReference>
<keyword evidence="2" id="KW-1185">Reference proteome</keyword>
<sequence length="288" mass="32129">MANSNTDVFAIKTVQSLLREVGLYGGRIDGLFGKTCRDAFVILLQSYQPNFSTPLYQGSYDASQVFNLLQTGLAAVGLYTRTIDGKWGSGTSGGMELLVHHYRVAKGLPELWYAWSGHPNVPAAGIRKYETWMQKWGKPLDHVSYILSCNALETGRTFRPDIRNPKSGAVGLIQFMPKSTAPDLGTTADALAAMSFVDQLDYVFKYFEKYSYIKKCKHLEDYYLSIFYPAHVGKSPDEVVARSGSLLYSQNKGFDADNKGYYTIGDIASAINQFYWDGLDPKNRIAKP</sequence>
<dbReference type="GeneID" id="77953285"/>
<dbReference type="Proteomes" id="UP000828443">
    <property type="component" value="Segment"/>
</dbReference>
<organism evidence="1 2">
    <name type="scientific">Kosakonia phage Kc263</name>
    <dbReference type="NCBI Taxonomy" id="2863194"/>
    <lineage>
        <taxon>Viruses</taxon>
        <taxon>Duplodnaviria</taxon>
        <taxon>Heunggongvirae</taxon>
        <taxon>Uroviricota</taxon>
        <taxon>Caudoviricetes</taxon>
        <taxon>Chimalliviridae</taxon>
        <taxon>Branisovskavirus</taxon>
        <taxon>Branisovskavirus Kc263</taxon>
    </lineage>
</organism>
<dbReference type="KEGG" id="vg:77953285"/>
<dbReference type="EMBL" id="MZ348422">
    <property type="protein sequence ID" value="QYN80108.1"/>
    <property type="molecule type" value="Genomic_DNA"/>
</dbReference>
<name>A0AAE8BFI6_9CAUD</name>